<organism evidence="2 3">
    <name type="scientific">Gossypium tomentosum</name>
    <name type="common">Hawaiian cotton</name>
    <name type="synonym">Gossypium sandvicense</name>
    <dbReference type="NCBI Taxonomy" id="34277"/>
    <lineage>
        <taxon>Eukaryota</taxon>
        <taxon>Viridiplantae</taxon>
        <taxon>Streptophyta</taxon>
        <taxon>Embryophyta</taxon>
        <taxon>Tracheophyta</taxon>
        <taxon>Spermatophyta</taxon>
        <taxon>Magnoliopsida</taxon>
        <taxon>eudicotyledons</taxon>
        <taxon>Gunneridae</taxon>
        <taxon>Pentapetalae</taxon>
        <taxon>rosids</taxon>
        <taxon>malvids</taxon>
        <taxon>Malvales</taxon>
        <taxon>Malvaceae</taxon>
        <taxon>Malvoideae</taxon>
        <taxon>Gossypium</taxon>
    </lineage>
</organism>
<dbReference type="EMBL" id="CM017612">
    <property type="protein sequence ID" value="TYI37016.1"/>
    <property type="molecule type" value="Genomic_DNA"/>
</dbReference>
<keyword evidence="3" id="KW-1185">Reference proteome</keyword>
<dbReference type="Proteomes" id="UP000322667">
    <property type="component" value="Chromosome A03"/>
</dbReference>
<proteinExistence type="predicted"/>
<protein>
    <submittedName>
        <fullName evidence="2">Uncharacterized protein</fullName>
    </submittedName>
</protein>
<evidence type="ECO:0000256" key="1">
    <source>
        <dbReference type="SAM" id="MobiDB-lite"/>
    </source>
</evidence>
<evidence type="ECO:0000313" key="3">
    <source>
        <dbReference type="Proteomes" id="UP000322667"/>
    </source>
</evidence>
<gene>
    <name evidence="2" type="ORF">ES332_A03G182200v1</name>
</gene>
<feature type="region of interest" description="Disordered" evidence="1">
    <location>
        <begin position="35"/>
        <end position="59"/>
    </location>
</feature>
<reference evidence="2 3" key="1">
    <citation type="submission" date="2019-07" db="EMBL/GenBank/DDBJ databases">
        <title>WGS assembly of Gossypium tomentosum.</title>
        <authorList>
            <person name="Chen Z.J."/>
            <person name="Sreedasyam A."/>
            <person name="Ando A."/>
            <person name="Song Q."/>
            <person name="De L."/>
            <person name="Hulse-Kemp A."/>
            <person name="Ding M."/>
            <person name="Ye W."/>
            <person name="Kirkbride R."/>
            <person name="Jenkins J."/>
            <person name="Plott C."/>
            <person name="Lovell J."/>
            <person name="Lin Y.-M."/>
            <person name="Vaughn R."/>
            <person name="Liu B."/>
            <person name="Li W."/>
            <person name="Simpson S."/>
            <person name="Scheffler B."/>
            <person name="Saski C."/>
            <person name="Grover C."/>
            <person name="Hu G."/>
            <person name="Conover J."/>
            <person name="Carlson J."/>
            <person name="Shu S."/>
            <person name="Boston L."/>
            <person name="Williams M."/>
            <person name="Peterson D."/>
            <person name="Mcgee K."/>
            <person name="Jones D."/>
            <person name="Wendel J."/>
            <person name="Stelly D."/>
            <person name="Grimwood J."/>
            <person name="Schmutz J."/>
        </authorList>
    </citation>
    <scope>NUCLEOTIDE SEQUENCE [LARGE SCALE GENOMIC DNA]</scope>
    <source>
        <strain evidence="2">7179.01</strain>
    </source>
</reference>
<evidence type="ECO:0000313" key="2">
    <source>
        <dbReference type="EMBL" id="TYI37016.1"/>
    </source>
</evidence>
<name>A0A5D2R8V8_GOSTO</name>
<dbReference type="AlphaFoldDB" id="A0A5D2R8V8"/>
<sequence length="59" mass="6753">MSQPSLLLFSLKTNEICSLQTILCHGGLFSRLITHPSPPTRPDPKPSWSIYHQKLHKDR</sequence>
<accession>A0A5D2R8V8</accession>